<evidence type="ECO:0000256" key="6">
    <source>
        <dbReference type="ARBA" id="ARBA00023004"/>
    </source>
</evidence>
<dbReference type="Gene3D" id="1.10.630.10">
    <property type="entry name" value="Cytochrome P450"/>
    <property type="match status" value="1"/>
</dbReference>
<keyword evidence="9" id="KW-1185">Reference proteome</keyword>
<reference evidence="9" key="2">
    <citation type="submission" date="2015-01" db="EMBL/GenBank/DDBJ databases">
        <title>Evolutionary Origins and Diversification of the Mycorrhizal Mutualists.</title>
        <authorList>
            <consortium name="DOE Joint Genome Institute"/>
            <consortium name="Mycorrhizal Genomics Consortium"/>
            <person name="Kohler A."/>
            <person name="Kuo A."/>
            <person name="Nagy L.G."/>
            <person name="Floudas D."/>
            <person name="Copeland A."/>
            <person name="Barry K.W."/>
            <person name="Cichocki N."/>
            <person name="Veneault-Fourrey C."/>
            <person name="LaButti K."/>
            <person name="Lindquist E.A."/>
            <person name="Lipzen A."/>
            <person name="Lundell T."/>
            <person name="Morin E."/>
            <person name="Murat C."/>
            <person name="Riley R."/>
            <person name="Ohm R."/>
            <person name="Sun H."/>
            <person name="Tunlid A."/>
            <person name="Henrissat B."/>
            <person name="Grigoriev I.V."/>
            <person name="Hibbett D.S."/>
            <person name="Martin F."/>
        </authorList>
    </citation>
    <scope>NUCLEOTIDE SEQUENCE [LARGE SCALE GENOMIC DNA]</scope>
    <source>
        <strain evidence="9">ATCC 200175</strain>
    </source>
</reference>
<organism evidence="8 9">
    <name type="scientific">Paxillus involutus ATCC 200175</name>
    <dbReference type="NCBI Taxonomy" id="664439"/>
    <lineage>
        <taxon>Eukaryota</taxon>
        <taxon>Fungi</taxon>
        <taxon>Dikarya</taxon>
        <taxon>Basidiomycota</taxon>
        <taxon>Agaricomycotina</taxon>
        <taxon>Agaricomycetes</taxon>
        <taxon>Agaricomycetidae</taxon>
        <taxon>Boletales</taxon>
        <taxon>Paxilineae</taxon>
        <taxon>Paxillaceae</taxon>
        <taxon>Paxillus</taxon>
    </lineage>
</organism>
<dbReference type="HOGENOM" id="CLU_001570_2_2_1"/>
<protein>
    <submittedName>
        <fullName evidence="8">Uncharacterized protein</fullName>
    </submittedName>
</protein>
<evidence type="ECO:0000256" key="7">
    <source>
        <dbReference type="ARBA" id="ARBA00023033"/>
    </source>
</evidence>
<dbReference type="PANTHER" id="PTHR46300">
    <property type="entry name" value="P450, PUTATIVE (EUROFUNG)-RELATED-RELATED"/>
    <property type="match status" value="1"/>
</dbReference>
<keyword evidence="6" id="KW-0408">Iron</keyword>
<dbReference type="GO" id="GO:0005506">
    <property type="term" value="F:iron ion binding"/>
    <property type="evidence" value="ECO:0007669"/>
    <property type="project" value="InterPro"/>
</dbReference>
<dbReference type="PANTHER" id="PTHR46300:SF7">
    <property type="entry name" value="P450, PUTATIVE (EUROFUNG)-RELATED"/>
    <property type="match status" value="1"/>
</dbReference>
<evidence type="ECO:0000256" key="1">
    <source>
        <dbReference type="ARBA" id="ARBA00001971"/>
    </source>
</evidence>
<dbReference type="GO" id="GO:0004497">
    <property type="term" value="F:monooxygenase activity"/>
    <property type="evidence" value="ECO:0007669"/>
    <property type="project" value="UniProtKB-KW"/>
</dbReference>
<dbReference type="Proteomes" id="UP000053647">
    <property type="component" value="Unassembled WGS sequence"/>
</dbReference>
<dbReference type="SUPFAM" id="SSF48264">
    <property type="entry name" value="Cytochrome P450"/>
    <property type="match status" value="1"/>
</dbReference>
<evidence type="ECO:0000256" key="4">
    <source>
        <dbReference type="ARBA" id="ARBA00022723"/>
    </source>
</evidence>
<keyword evidence="5" id="KW-0560">Oxidoreductase</keyword>
<comment type="similarity">
    <text evidence="2">Belongs to the cytochrome P450 family.</text>
</comment>
<evidence type="ECO:0000256" key="2">
    <source>
        <dbReference type="ARBA" id="ARBA00010617"/>
    </source>
</evidence>
<comment type="cofactor">
    <cofactor evidence="1">
        <name>heme</name>
        <dbReference type="ChEBI" id="CHEBI:30413"/>
    </cofactor>
</comment>
<accession>A0A0C9SMA4</accession>
<dbReference type="InterPro" id="IPR050364">
    <property type="entry name" value="Cytochrome_P450_fung"/>
</dbReference>
<dbReference type="OrthoDB" id="2789670at2759"/>
<sequence length="166" mass="18628">MIEFETRRSLRSILDDPAKLQAHVRKNFTSIILRISHGYVTQEGDDPLVGLAHTANSQLSMASMPGLYYVDIFPSLKYIPSWFPGAGFKRKAKKYAAVLHDLVEIPHNYVKSQLAAGKALQSLSSRVLSKPGLTDELEDELKWAAATMYQGKRNLINNRAFSKPRP</sequence>
<dbReference type="GO" id="GO:0020037">
    <property type="term" value="F:heme binding"/>
    <property type="evidence" value="ECO:0007669"/>
    <property type="project" value="InterPro"/>
</dbReference>
<reference evidence="8 9" key="1">
    <citation type="submission" date="2014-06" db="EMBL/GenBank/DDBJ databases">
        <authorList>
            <consortium name="DOE Joint Genome Institute"/>
            <person name="Kuo A."/>
            <person name="Kohler A."/>
            <person name="Nagy L.G."/>
            <person name="Floudas D."/>
            <person name="Copeland A."/>
            <person name="Barry K.W."/>
            <person name="Cichocki N."/>
            <person name="Veneault-Fourrey C."/>
            <person name="LaButti K."/>
            <person name="Lindquist E.A."/>
            <person name="Lipzen A."/>
            <person name="Lundell T."/>
            <person name="Morin E."/>
            <person name="Murat C."/>
            <person name="Sun H."/>
            <person name="Tunlid A."/>
            <person name="Henrissat B."/>
            <person name="Grigoriev I.V."/>
            <person name="Hibbett D.S."/>
            <person name="Martin F."/>
            <person name="Nordberg H.P."/>
            <person name="Cantor M.N."/>
            <person name="Hua S.X."/>
        </authorList>
    </citation>
    <scope>NUCLEOTIDE SEQUENCE [LARGE SCALE GENOMIC DNA]</scope>
    <source>
        <strain evidence="8 9">ATCC 200175</strain>
    </source>
</reference>
<gene>
    <name evidence="8" type="ORF">PAXINDRAFT_20939</name>
</gene>
<keyword evidence="7" id="KW-0503">Monooxygenase</keyword>
<evidence type="ECO:0000256" key="5">
    <source>
        <dbReference type="ARBA" id="ARBA00023002"/>
    </source>
</evidence>
<evidence type="ECO:0000313" key="8">
    <source>
        <dbReference type="EMBL" id="KIJ05829.1"/>
    </source>
</evidence>
<dbReference type="AlphaFoldDB" id="A0A0C9SMA4"/>
<dbReference type="GO" id="GO:0016705">
    <property type="term" value="F:oxidoreductase activity, acting on paired donors, with incorporation or reduction of molecular oxygen"/>
    <property type="evidence" value="ECO:0007669"/>
    <property type="project" value="InterPro"/>
</dbReference>
<keyword evidence="3" id="KW-0349">Heme</keyword>
<evidence type="ECO:0000256" key="3">
    <source>
        <dbReference type="ARBA" id="ARBA00022617"/>
    </source>
</evidence>
<keyword evidence="4" id="KW-0479">Metal-binding</keyword>
<dbReference type="EMBL" id="KN820689">
    <property type="protein sequence ID" value="KIJ05829.1"/>
    <property type="molecule type" value="Genomic_DNA"/>
</dbReference>
<name>A0A0C9SMA4_PAXIN</name>
<evidence type="ECO:0000313" key="9">
    <source>
        <dbReference type="Proteomes" id="UP000053647"/>
    </source>
</evidence>
<dbReference type="InterPro" id="IPR036396">
    <property type="entry name" value="Cyt_P450_sf"/>
</dbReference>
<proteinExistence type="inferred from homology"/>